<accession>A0A410RY73</accession>
<gene>
    <name evidence="1" type="ORF">EJ065_5237</name>
</gene>
<sequence length="185" mass="21216">MPGAIEAINALKERLSREQGLPLRAVSVTPVREEDVRLLEDALGPLLPNAYLQFITRHGLFAATDASGYERARMLSPSEVLERHEWYKEFVEEDSFGEEEDEREAALRELEVRRRLIPFQYIADSSVHDFYSFDTGLRRDEGMLILKAYHDDYDLAPWLLDAAPDTSGCTFDFDAHLNQVIRALL</sequence>
<evidence type="ECO:0000313" key="1">
    <source>
        <dbReference type="EMBL" id="QAT86772.1"/>
    </source>
</evidence>
<dbReference type="InterPro" id="IPR037883">
    <property type="entry name" value="Knr4/Smi1-like_sf"/>
</dbReference>
<dbReference type="RefSeq" id="WP_128798268.1">
    <property type="nucleotide sequence ID" value="NZ_CP034669.1"/>
</dbReference>
<reference evidence="1 2" key="1">
    <citation type="submission" date="2018-12" db="EMBL/GenBank/DDBJ databases">
        <title>Complete Genome Sequence of the Corallopyronin A producing Myxobacterium Corallococcus coralloides B035.</title>
        <authorList>
            <person name="Bouhired S.M."/>
            <person name="Rupp O."/>
            <person name="Blom J."/>
            <person name="Schaeberle T.F."/>
            <person name="Kehraus S."/>
            <person name="Schiefer A."/>
            <person name="Pfarr K."/>
            <person name="Goesmann A."/>
            <person name="Hoerauf A."/>
            <person name="Koenig G.M."/>
        </authorList>
    </citation>
    <scope>NUCLEOTIDE SEQUENCE [LARGE SCALE GENOMIC DNA]</scope>
    <source>
        <strain evidence="1 2">B035</strain>
    </source>
</reference>
<evidence type="ECO:0000313" key="2">
    <source>
        <dbReference type="Proteomes" id="UP000288758"/>
    </source>
</evidence>
<dbReference type="Proteomes" id="UP000288758">
    <property type="component" value="Chromosome"/>
</dbReference>
<organism evidence="1 2">
    <name type="scientific">Corallococcus coralloides</name>
    <name type="common">Myxococcus coralloides</name>
    <dbReference type="NCBI Taxonomy" id="184914"/>
    <lineage>
        <taxon>Bacteria</taxon>
        <taxon>Pseudomonadati</taxon>
        <taxon>Myxococcota</taxon>
        <taxon>Myxococcia</taxon>
        <taxon>Myxococcales</taxon>
        <taxon>Cystobacterineae</taxon>
        <taxon>Myxococcaceae</taxon>
        <taxon>Corallococcus</taxon>
    </lineage>
</organism>
<proteinExistence type="predicted"/>
<dbReference type="AlphaFoldDB" id="A0A410RY73"/>
<protein>
    <recommendedName>
        <fullName evidence="3">Knr4/Smi1-like domain-containing protein</fullName>
    </recommendedName>
</protein>
<dbReference type="Gene3D" id="3.40.1580.10">
    <property type="entry name" value="SMI1/KNR4-like"/>
    <property type="match status" value="1"/>
</dbReference>
<dbReference type="SUPFAM" id="SSF160631">
    <property type="entry name" value="SMI1/KNR4-like"/>
    <property type="match status" value="1"/>
</dbReference>
<evidence type="ECO:0008006" key="3">
    <source>
        <dbReference type="Google" id="ProtNLM"/>
    </source>
</evidence>
<dbReference type="EMBL" id="CP034669">
    <property type="protein sequence ID" value="QAT86772.1"/>
    <property type="molecule type" value="Genomic_DNA"/>
</dbReference>
<name>A0A410RY73_CORCK</name>